<dbReference type="Proteomes" id="UP000244073">
    <property type="component" value="Unassembled WGS sequence"/>
</dbReference>
<reference evidence="2 3" key="1">
    <citation type="journal article" date="2018" name="Proc. Natl. Acad. Sci. U.S.A.">
        <title>Linking secondary metabolites to gene clusters through genome sequencing of six diverse Aspergillus species.</title>
        <authorList>
            <person name="Kaerboelling I."/>
            <person name="Vesth T.C."/>
            <person name="Frisvad J.C."/>
            <person name="Nybo J.L."/>
            <person name="Theobald S."/>
            <person name="Kuo A."/>
            <person name="Bowyer P."/>
            <person name="Matsuda Y."/>
            <person name="Mondo S."/>
            <person name="Lyhne E.K."/>
            <person name="Kogle M.E."/>
            <person name="Clum A."/>
            <person name="Lipzen A."/>
            <person name="Salamov A."/>
            <person name="Ngan C.Y."/>
            <person name="Daum C."/>
            <person name="Chiniquy J."/>
            <person name="Barry K."/>
            <person name="LaButti K."/>
            <person name="Haridas S."/>
            <person name="Simmons B.A."/>
            <person name="Magnuson J.K."/>
            <person name="Mortensen U.H."/>
            <person name="Larsen T.O."/>
            <person name="Grigoriev I.V."/>
            <person name="Baker S.E."/>
            <person name="Andersen M.R."/>
        </authorList>
    </citation>
    <scope>NUCLEOTIDE SEQUENCE [LARGE SCALE GENOMIC DNA]</scope>
    <source>
        <strain evidence="2 3">IBT 24754</strain>
    </source>
</reference>
<dbReference type="RefSeq" id="XP_040752320.1">
    <property type="nucleotide sequence ID" value="XM_040897198.1"/>
</dbReference>
<proteinExistence type="predicted"/>
<evidence type="ECO:0000256" key="1">
    <source>
        <dbReference type="SAM" id="MobiDB-lite"/>
    </source>
</evidence>
<feature type="region of interest" description="Disordered" evidence="1">
    <location>
        <begin position="40"/>
        <end position="72"/>
    </location>
</feature>
<protein>
    <submittedName>
        <fullName evidence="2">Uncharacterized protein</fullName>
    </submittedName>
</protein>
<gene>
    <name evidence="2" type="ORF">P175DRAFT_0501558</name>
</gene>
<evidence type="ECO:0000313" key="3">
    <source>
        <dbReference type="Proteomes" id="UP000244073"/>
    </source>
</evidence>
<dbReference type="AlphaFoldDB" id="A0A2T5LXB0"/>
<sequence>MIPLPSASSPFPPIFRDPSLFPVLVGPFAINLDFRVPTAVGSSGQLVPDQDDGSVKRRTNEPQASNGRYRPR</sequence>
<comment type="caution">
    <text evidence="2">The sequence shown here is derived from an EMBL/GenBank/DDBJ whole genome shotgun (WGS) entry which is preliminary data.</text>
</comment>
<name>A0A2T5LXB0_9EURO</name>
<dbReference type="VEuPathDB" id="FungiDB:P175DRAFT_0501558"/>
<dbReference type="EMBL" id="MSFN02000004">
    <property type="protein sequence ID" value="PTU20928.1"/>
    <property type="molecule type" value="Genomic_DNA"/>
</dbReference>
<dbReference type="GeneID" id="63814080"/>
<accession>A0A2T5LXB0</accession>
<evidence type="ECO:0000313" key="2">
    <source>
        <dbReference type="EMBL" id="PTU20928.1"/>
    </source>
</evidence>
<organism evidence="2 3">
    <name type="scientific">Aspergillus ochraceoroseus IBT 24754</name>
    <dbReference type="NCBI Taxonomy" id="1392256"/>
    <lineage>
        <taxon>Eukaryota</taxon>
        <taxon>Fungi</taxon>
        <taxon>Dikarya</taxon>
        <taxon>Ascomycota</taxon>
        <taxon>Pezizomycotina</taxon>
        <taxon>Eurotiomycetes</taxon>
        <taxon>Eurotiomycetidae</taxon>
        <taxon>Eurotiales</taxon>
        <taxon>Aspergillaceae</taxon>
        <taxon>Aspergillus</taxon>
        <taxon>Aspergillus subgen. Nidulantes</taxon>
    </lineage>
</organism>